<name>A0ABR9HP24_9ACTN</name>
<evidence type="ECO:0000256" key="1">
    <source>
        <dbReference type="ARBA" id="ARBA00022598"/>
    </source>
</evidence>
<dbReference type="Proteomes" id="UP000598217">
    <property type="component" value="Unassembled WGS sequence"/>
</dbReference>
<protein>
    <submittedName>
        <fullName evidence="6">Biotin carboxylase</fullName>
    </submittedName>
</protein>
<dbReference type="Pfam" id="PF13535">
    <property type="entry name" value="ATP-grasp_4"/>
    <property type="match status" value="1"/>
</dbReference>
<dbReference type="EMBL" id="JADBDY010000001">
    <property type="protein sequence ID" value="MBE1460765.1"/>
    <property type="molecule type" value="Genomic_DNA"/>
</dbReference>
<dbReference type="InterPro" id="IPR011761">
    <property type="entry name" value="ATP-grasp"/>
</dbReference>
<evidence type="ECO:0000256" key="3">
    <source>
        <dbReference type="ARBA" id="ARBA00022840"/>
    </source>
</evidence>
<dbReference type="PANTHER" id="PTHR43585:SF2">
    <property type="entry name" value="ATP-GRASP ENZYME FSQD"/>
    <property type="match status" value="1"/>
</dbReference>
<accession>A0ABR9HP24</accession>
<dbReference type="RefSeq" id="WP_191267899.1">
    <property type="nucleotide sequence ID" value="NZ_BMXJ01000001.1"/>
</dbReference>
<keyword evidence="2 4" id="KW-0547">Nucleotide-binding</keyword>
<dbReference type="SUPFAM" id="SSF56059">
    <property type="entry name" value="Glutathione synthetase ATP-binding domain-like"/>
    <property type="match status" value="1"/>
</dbReference>
<dbReference type="InterPro" id="IPR052032">
    <property type="entry name" value="ATP-dep_AA_Ligase"/>
</dbReference>
<evidence type="ECO:0000256" key="4">
    <source>
        <dbReference type="PROSITE-ProRule" id="PRU00409"/>
    </source>
</evidence>
<evidence type="ECO:0000259" key="5">
    <source>
        <dbReference type="PROSITE" id="PS50975"/>
    </source>
</evidence>
<gene>
    <name evidence="6" type="ORF">H4W79_004979</name>
</gene>
<keyword evidence="7" id="KW-1185">Reference proteome</keyword>
<feature type="domain" description="ATP-grasp" evidence="5">
    <location>
        <begin position="130"/>
        <end position="332"/>
    </location>
</feature>
<comment type="caution">
    <text evidence="6">The sequence shown here is derived from an EMBL/GenBank/DDBJ whole genome shotgun (WGS) entry which is preliminary data.</text>
</comment>
<organism evidence="6 7">
    <name type="scientific">Nocardiopsis terrae</name>
    <dbReference type="NCBI Taxonomy" id="372655"/>
    <lineage>
        <taxon>Bacteria</taxon>
        <taxon>Bacillati</taxon>
        <taxon>Actinomycetota</taxon>
        <taxon>Actinomycetes</taxon>
        <taxon>Streptosporangiales</taxon>
        <taxon>Nocardiopsidaceae</taxon>
        <taxon>Nocardiopsis</taxon>
    </lineage>
</organism>
<sequence>MSLKTSPHLCPDSVTHVLVGYSKNVLDDLDAFLPEESVLVLEEPEVITARRVSAKISRHPSAALLLPAPCQDESFPERFVESVLRPGNVRAVIPSVEYGVVATAALADAWRLPGASLSAARNLRDKIALRTAADRAGIPQPRWTEVCGPEEVRGFADSLGVPCVLKPANRQASLGVRFLEVGEDTREAWEHTTTANEASMRADYANIPRFMVEERVDGPEVSVEVLVDEGTVGFTNVTAKAVQDFRYPVELGHTVPALVPRHVIASLTRRMEQLVAATGFRSGVLHAEWILAGGDSPYLVECAGRPPGDRITTLIDLAYGGSLLRDLVALLEGGSASGPRRACTGAAIRFLRASPGVVEEIEGVDGLGAMPGTHDFRVSVTEGDTVHDTTSSWDRVGYVIATGGDPAEASANAERAADSVTIRARPSVASAAPRY</sequence>
<evidence type="ECO:0000313" key="7">
    <source>
        <dbReference type="Proteomes" id="UP000598217"/>
    </source>
</evidence>
<dbReference type="InterPro" id="IPR013815">
    <property type="entry name" value="ATP_grasp_subdomain_1"/>
</dbReference>
<dbReference type="Gene3D" id="3.30.470.20">
    <property type="entry name" value="ATP-grasp fold, B domain"/>
    <property type="match status" value="1"/>
</dbReference>
<dbReference type="PANTHER" id="PTHR43585">
    <property type="entry name" value="FUMIPYRROLE BIOSYNTHESIS PROTEIN C"/>
    <property type="match status" value="1"/>
</dbReference>
<evidence type="ECO:0000256" key="2">
    <source>
        <dbReference type="ARBA" id="ARBA00022741"/>
    </source>
</evidence>
<dbReference type="InterPro" id="IPR040570">
    <property type="entry name" value="LAL_C2"/>
</dbReference>
<proteinExistence type="predicted"/>
<evidence type="ECO:0000313" key="6">
    <source>
        <dbReference type="EMBL" id="MBE1460765.1"/>
    </source>
</evidence>
<reference evidence="6 7" key="1">
    <citation type="submission" date="2020-10" db="EMBL/GenBank/DDBJ databases">
        <title>Sequencing the genomes of 1000 actinobacteria strains.</title>
        <authorList>
            <person name="Klenk H.-P."/>
        </authorList>
    </citation>
    <scope>NUCLEOTIDE SEQUENCE [LARGE SCALE GENOMIC DNA]</scope>
    <source>
        <strain evidence="6 7">DSM 45157</strain>
    </source>
</reference>
<keyword evidence="3 4" id="KW-0067">ATP-binding</keyword>
<dbReference type="Gene3D" id="3.40.50.20">
    <property type="match status" value="1"/>
</dbReference>
<keyword evidence="1" id="KW-0436">Ligase</keyword>
<dbReference type="PROSITE" id="PS50975">
    <property type="entry name" value="ATP_GRASP"/>
    <property type="match status" value="1"/>
</dbReference>
<dbReference type="Gene3D" id="3.30.1490.20">
    <property type="entry name" value="ATP-grasp fold, A domain"/>
    <property type="match status" value="1"/>
</dbReference>
<dbReference type="Pfam" id="PF18603">
    <property type="entry name" value="LAL_C2"/>
    <property type="match status" value="1"/>
</dbReference>